<dbReference type="RefSeq" id="WP_102204947.1">
    <property type="nucleotide sequence ID" value="NZ_CAWNVR010000159.1"/>
</dbReference>
<comment type="caution">
    <text evidence="1">The sequence shown here is derived from an EMBL/GenBank/DDBJ whole genome shotgun (WGS) entry which is preliminary data.</text>
</comment>
<proteinExistence type="predicted"/>
<gene>
    <name evidence="1" type="ORF">CEN44_05450</name>
</gene>
<organism evidence="1 2">
    <name type="scientific">Fischerella muscicola CCMEE 5323</name>
    <dbReference type="NCBI Taxonomy" id="2019572"/>
    <lineage>
        <taxon>Bacteria</taxon>
        <taxon>Bacillati</taxon>
        <taxon>Cyanobacteriota</taxon>
        <taxon>Cyanophyceae</taxon>
        <taxon>Nostocales</taxon>
        <taxon>Hapalosiphonaceae</taxon>
        <taxon>Fischerella</taxon>
    </lineage>
</organism>
<accession>A0A2N6K6K2</accession>
<evidence type="ECO:0000313" key="2">
    <source>
        <dbReference type="Proteomes" id="UP000235036"/>
    </source>
</evidence>
<name>A0A2N6K6K2_FISMU</name>
<dbReference type="AlphaFoldDB" id="A0A2N6K6K2"/>
<dbReference type="Proteomes" id="UP000235036">
    <property type="component" value="Unassembled WGS sequence"/>
</dbReference>
<evidence type="ECO:0000313" key="1">
    <source>
        <dbReference type="EMBL" id="PLZ92592.1"/>
    </source>
</evidence>
<dbReference type="EMBL" id="NRQW01000111">
    <property type="protein sequence ID" value="PLZ92592.1"/>
    <property type="molecule type" value="Genomic_DNA"/>
</dbReference>
<keyword evidence="2" id="KW-1185">Reference proteome</keyword>
<protein>
    <submittedName>
        <fullName evidence="1">Uncharacterized protein</fullName>
    </submittedName>
</protein>
<reference evidence="1 2" key="1">
    <citation type="submission" date="2017-08" db="EMBL/GenBank/DDBJ databases">
        <title>Genomes of Fischerella (Mastigocladus) sp. strains.</title>
        <authorList>
            <person name="Miller S.R."/>
        </authorList>
    </citation>
    <scope>NUCLEOTIDE SEQUENCE [LARGE SCALE GENOMIC DNA]</scope>
    <source>
        <strain evidence="1 2">CCMEE 5323</strain>
    </source>
</reference>
<sequence length="64" mass="7258">MNNQINNDKTVHSHAEIVITSDTDKLSSVEKDNLIHLFRIASHLAAETPHEIEGIKRNRKNLTV</sequence>